<comment type="pathway">
    <text evidence="2">Protein modification; protein glycosylation.</text>
</comment>
<protein>
    <recommendedName>
        <fullName evidence="6">alpha-1,2-Mannosidase</fullName>
        <ecNumber evidence="6">3.2.1.-</ecNumber>
    </recommendedName>
</protein>
<dbReference type="Pfam" id="PF01532">
    <property type="entry name" value="Glyco_hydro_47"/>
    <property type="match status" value="1"/>
</dbReference>
<evidence type="ECO:0000313" key="9">
    <source>
        <dbReference type="Proteomes" id="UP000253551"/>
    </source>
</evidence>
<comment type="caution">
    <text evidence="8">The sequence shown here is derived from an EMBL/GenBank/DDBJ whole genome shotgun (WGS) entry which is preliminary data.</text>
</comment>
<dbReference type="SUPFAM" id="SSF48225">
    <property type="entry name" value="Seven-hairpin glycosidases"/>
    <property type="match status" value="1"/>
</dbReference>
<keyword evidence="9" id="KW-1185">Reference proteome</keyword>
<dbReference type="GO" id="GO:0004571">
    <property type="term" value="F:mannosyl-oligosaccharide 1,2-alpha-mannosidase activity"/>
    <property type="evidence" value="ECO:0007669"/>
    <property type="project" value="InterPro"/>
</dbReference>
<dbReference type="PRINTS" id="PR00747">
    <property type="entry name" value="GLYHDRLASE47"/>
</dbReference>
<sequence>MKTVLRLSALAAICLQLSAVNATTNETSAQFTNGIAGGPALQITNETTIPNTDHRAEMVRNAFRHAWKGYTDYAYGHDELQPMTNGTTDSRNGWGATIFDALDTLLIMGLEEEYQQAFEHVRRVDWTHSEEPSKTFETNIRYLGGLLSAYDLRPDPILLEKARELAEYVIMPAFDTPNRIPAAFVNVVTGRPIRDTEIVLAEFGSLQLELVRLSQVTGDDRYERAGNHIIEMISEVPSRMPGLYPMIWDLERFAPTNSK</sequence>
<dbReference type="OrthoDB" id="8118055at2759"/>
<dbReference type="STRING" id="4846.A0A367J1X9"/>
<dbReference type="GO" id="GO:0036503">
    <property type="term" value="P:ERAD pathway"/>
    <property type="evidence" value="ECO:0007669"/>
    <property type="project" value="UniProtKB-ARBA"/>
</dbReference>
<dbReference type="GO" id="GO:0016020">
    <property type="term" value="C:membrane"/>
    <property type="evidence" value="ECO:0007669"/>
    <property type="project" value="InterPro"/>
</dbReference>
<feature type="signal peptide" evidence="7">
    <location>
        <begin position="1"/>
        <end position="22"/>
    </location>
</feature>
<evidence type="ECO:0000256" key="2">
    <source>
        <dbReference type="ARBA" id="ARBA00004922"/>
    </source>
</evidence>
<keyword evidence="7" id="KW-0732">Signal</keyword>
<dbReference type="GO" id="GO:0005783">
    <property type="term" value="C:endoplasmic reticulum"/>
    <property type="evidence" value="ECO:0007669"/>
    <property type="project" value="TreeGrafter"/>
</dbReference>
<evidence type="ECO:0000256" key="3">
    <source>
        <dbReference type="ARBA" id="ARBA00007658"/>
    </source>
</evidence>
<dbReference type="InterPro" id="IPR012341">
    <property type="entry name" value="6hp_glycosidase-like_sf"/>
</dbReference>
<dbReference type="Proteomes" id="UP000253551">
    <property type="component" value="Unassembled WGS sequence"/>
</dbReference>
<name>A0A367J1X9_RHIST</name>
<reference evidence="8 9" key="1">
    <citation type="journal article" date="2018" name="G3 (Bethesda)">
        <title>Phylogenetic and Phylogenomic Definition of Rhizopus Species.</title>
        <authorList>
            <person name="Gryganskyi A.P."/>
            <person name="Golan J."/>
            <person name="Dolatabadi S."/>
            <person name="Mondo S."/>
            <person name="Robb S."/>
            <person name="Idnurm A."/>
            <person name="Muszewska A."/>
            <person name="Steczkiewicz K."/>
            <person name="Masonjones S."/>
            <person name="Liao H.L."/>
            <person name="Gajdeczka M.T."/>
            <person name="Anike F."/>
            <person name="Vuek A."/>
            <person name="Anishchenko I.M."/>
            <person name="Voigt K."/>
            <person name="de Hoog G.S."/>
            <person name="Smith M.E."/>
            <person name="Heitman J."/>
            <person name="Vilgalys R."/>
            <person name="Stajich J.E."/>
        </authorList>
    </citation>
    <scope>NUCLEOTIDE SEQUENCE [LARGE SCALE GENOMIC DNA]</scope>
    <source>
        <strain evidence="8 9">LSU 92-RS-03</strain>
    </source>
</reference>
<dbReference type="InterPro" id="IPR036026">
    <property type="entry name" value="Seven-hairpin_glycosidases"/>
</dbReference>
<evidence type="ECO:0000256" key="5">
    <source>
        <dbReference type="ARBA" id="ARBA00023157"/>
    </source>
</evidence>
<proteinExistence type="inferred from homology"/>
<comment type="similarity">
    <text evidence="3 6">Belongs to the glycosyl hydrolase 47 family.</text>
</comment>
<dbReference type="GO" id="GO:0005509">
    <property type="term" value="F:calcium ion binding"/>
    <property type="evidence" value="ECO:0007669"/>
    <property type="project" value="InterPro"/>
</dbReference>
<dbReference type="EC" id="3.2.1.-" evidence="6"/>
<dbReference type="GO" id="GO:0005975">
    <property type="term" value="P:carbohydrate metabolic process"/>
    <property type="evidence" value="ECO:0007669"/>
    <property type="project" value="InterPro"/>
</dbReference>
<evidence type="ECO:0000256" key="7">
    <source>
        <dbReference type="SAM" id="SignalP"/>
    </source>
</evidence>
<evidence type="ECO:0000313" key="8">
    <source>
        <dbReference type="EMBL" id="RCH83920.1"/>
    </source>
</evidence>
<dbReference type="AlphaFoldDB" id="A0A367J1X9"/>
<dbReference type="InterPro" id="IPR001382">
    <property type="entry name" value="Glyco_hydro_47"/>
</dbReference>
<dbReference type="Gene3D" id="1.50.10.10">
    <property type="match status" value="1"/>
</dbReference>
<gene>
    <name evidence="8" type="ORF">CU098_008294</name>
</gene>
<dbReference type="PANTHER" id="PTHR11742:SF103">
    <property type="entry name" value="ENDOPLASMIC RETICULUM MANNOSIDASE MNL2-RELATED"/>
    <property type="match status" value="1"/>
</dbReference>
<accession>A0A367J1X9</accession>
<keyword evidence="6" id="KW-0326">Glycosidase</keyword>
<dbReference type="PANTHER" id="PTHR11742">
    <property type="entry name" value="MANNOSYL-OLIGOSACCHARIDE ALPHA-1,2-MANNOSIDASE-RELATED"/>
    <property type="match status" value="1"/>
</dbReference>
<feature type="chain" id="PRO_5017041141" description="alpha-1,2-Mannosidase" evidence="7">
    <location>
        <begin position="23"/>
        <end position="259"/>
    </location>
</feature>
<comment type="cofactor">
    <cofactor evidence="1">
        <name>Ca(2+)</name>
        <dbReference type="ChEBI" id="CHEBI:29108"/>
    </cofactor>
</comment>
<evidence type="ECO:0000256" key="6">
    <source>
        <dbReference type="RuleBase" id="RU361193"/>
    </source>
</evidence>
<organism evidence="8 9">
    <name type="scientific">Rhizopus stolonifer</name>
    <name type="common">Rhizopus nigricans</name>
    <dbReference type="NCBI Taxonomy" id="4846"/>
    <lineage>
        <taxon>Eukaryota</taxon>
        <taxon>Fungi</taxon>
        <taxon>Fungi incertae sedis</taxon>
        <taxon>Mucoromycota</taxon>
        <taxon>Mucoromycotina</taxon>
        <taxon>Mucoromycetes</taxon>
        <taxon>Mucorales</taxon>
        <taxon>Mucorineae</taxon>
        <taxon>Rhizopodaceae</taxon>
        <taxon>Rhizopus</taxon>
    </lineage>
</organism>
<dbReference type="EMBL" id="PJQM01004597">
    <property type="protein sequence ID" value="RCH83920.1"/>
    <property type="molecule type" value="Genomic_DNA"/>
</dbReference>
<keyword evidence="4 6" id="KW-0378">Hydrolase</keyword>
<dbReference type="InterPro" id="IPR050749">
    <property type="entry name" value="Glycosyl_Hydrolase_47"/>
</dbReference>
<keyword evidence="5" id="KW-1015">Disulfide bond</keyword>
<evidence type="ECO:0000256" key="1">
    <source>
        <dbReference type="ARBA" id="ARBA00001913"/>
    </source>
</evidence>
<evidence type="ECO:0000256" key="4">
    <source>
        <dbReference type="ARBA" id="ARBA00022801"/>
    </source>
</evidence>